<dbReference type="InterPro" id="IPR001715">
    <property type="entry name" value="CH_dom"/>
</dbReference>
<dbReference type="Pfam" id="PF07647">
    <property type="entry name" value="SAM_2"/>
    <property type="match status" value="1"/>
</dbReference>
<evidence type="ECO:0000313" key="13">
    <source>
        <dbReference type="Proteomes" id="UP000757232"/>
    </source>
</evidence>
<dbReference type="InterPro" id="IPR044244">
    <property type="entry name" value="TTC27/Emw1"/>
</dbReference>
<evidence type="ECO:0000256" key="2">
    <source>
        <dbReference type="ARBA" id="ARBA00022658"/>
    </source>
</evidence>
<feature type="region of interest" description="Disordered" evidence="7">
    <location>
        <begin position="197"/>
        <end position="237"/>
    </location>
</feature>
<feature type="domain" description="SH3" evidence="8">
    <location>
        <begin position="1"/>
        <end position="63"/>
    </location>
</feature>
<feature type="repeat" description="TPR" evidence="6">
    <location>
        <begin position="1760"/>
        <end position="1793"/>
    </location>
</feature>
<feature type="compositionally biased region" description="Basic and acidic residues" evidence="7">
    <location>
        <begin position="171"/>
        <end position="183"/>
    </location>
</feature>
<feature type="region of interest" description="Disordered" evidence="7">
    <location>
        <begin position="1469"/>
        <end position="1503"/>
    </location>
</feature>
<reference evidence="12" key="1">
    <citation type="submission" date="2016-06" db="EMBL/GenBank/DDBJ databases">
        <title>Draft Genome sequence of the fungus Inonotus baumii.</title>
        <authorList>
            <person name="Zhu H."/>
            <person name="Lin W."/>
        </authorList>
    </citation>
    <scope>NUCLEOTIDE SEQUENCE</scope>
    <source>
        <strain evidence="12">821</strain>
    </source>
</reference>
<dbReference type="PROSITE" id="PS50002">
    <property type="entry name" value="SH3"/>
    <property type="match status" value="1"/>
</dbReference>
<dbReference type="PROSITE" id="PS50005">
    <property type="entry name" value="TPR"/>
    <property type="match status" value="2"/>
</dbReference>
<evidence type="ECO:0000256" key="4">
    <source>
        <dbReference type="ARBA" id="ARBA00022803"/>
    </source>
</evidence>
<feature type="compositionally biased region" description="Basic and acidic residues" evidence="7">
    <location>
        <begin position="605"/>
        <end position="628"/>
    </location>
</feature>
<proteinExistence type="predicted"/>
<feature type="region of interest" description="Disordered" evidence="7">
    <location>
        <begin position="935"/>
        <end position="1055"/>
    </location>
</feature>
<evidence type="ECO:0000256" key="5">
    <source>
        <dbReference type="PROSITE-ProRule" id="PRU00192"/>
    </source>
</evidence>
<dbReference type="Gene3D" id="2.30.30.40">
    <property type="entry name" value="SH3 Domains"/>
    <property type="match status" value="1"/>
</dbReference>
<evidence type="ECO:0000256" key="6">
    <source>
        <dbReference type="PROSITE-ProRule" id="PRU00339"/>
    </source>
</evidence>
<organism evidence="12 13">
    <name type="scientific">Sanghuangporus baumii</name>
    <name type="common">Phellinus baumii</name>
    <dbReference type="NCBI Taxonomy" id="108892"/>
    <lineage>
        <taxon>Eukaryota</taxon>
        <taxon>Fungi</taxon>
        <taxon>Dikarya</taxon>
        <taxon>Basidiomycota</taxon>
        <taxon>Agaricomycotina</taxon>
        <taxon>Agaricomycetes</taxon>
        <taxon>Hymenochaetales</taxon>
        <taxon>Hymenochaetaceae</taxon>
        <taxon>Sanghuangporus</taxon>
    </lineage>
</organism>
<sequence>MPKYVYALHDFVPENEDEISFTAGDRIEVIEKDELYGDGWWQGRNLFGKVGLFPQTYTTSDPAVVQNPVAPQTNGHDSKGAATPASLHTLNEEAEDTAATPDNEKKDEGHGVMRATMTDVQEAIEQLGRNDRDGNGSFSFASTHTDTDRDTDTEAGGENGEAWHKGARSNLAEKARKQQELLRQEQEAYDAELKRHAPPLIEQIPEPPLQFEMSDESEDEEEELEHGTTTNTLFPRRNYDHISEEEEDDVDSVRQRAIEQPITPKAATYSPKQTPSNILSKSQESQELEVQPPETARQISFPTPTHFPTETSGRPKTPVIATDKPHLDGNADTTQRIVGESPFPPVPTIVESETKSLSTRTALPSPPASQKGGSAAMNQAARWTTVPSSEWSVDDVVEWAKSKGFDSSVTDKFIEHEISGDVLLELDQNVLKTELEIHAFGKRTRIMKEITELKRPPSTMSSVQSAPSHMHTHQRTASQSVSIPGSAHHSLRSPMPMTAILSPESPPHTGDLAGTPAFGNMRRDSDPGSSMRVTETDHDQEPDSTTANNSTIDGTGLGLGIGVAVGSAEHLEPQKVKNRPAYLNLSPSERSLNGKSKAPTLSPKSARESKEERAALSDTESAHAIESRSRRRRLFGRSTGSANSDQKENGSRNSKEQQRDLGPTTPVSFSTSTPGSPSTKRGSTEDGSVKFPQRRKRSVDASKTSDRLSLFGGSLSLSRSRKPPPRMTSYAHDDLLTEKHSRSLSRLYLGSGSRKASTKSQSTVESGSPRKTDEKEGVDPRVLRKRTTSNLTDLPAVPGISQPLKAGQSVLEQIGTPDHNGWLRKKGEHYNTWKLRYFVLKGPHLYYLRSNSKAETRIKGYINIIGYKVIVDENINPGKYGFRLIHETERTHYFSADESITIREWMKALMKATIGRDYSKPVISSCNIPTIPLSVAQTMNPSPRPPSPTQRAATQKALRRENPNQLSSRDARILMGLPSTENSVNGNEKHTVSDKPPRIGDDLFSALEPLPESPHEEVPTPQTTTNIVTAPPPARPARETRRTSVPPIDSPNQPNPPADLIRWANSYLPPSLQVQENSGQIYSGLALFRLAEGIKGKPSEPPVPDSAFPSGPDDDRLDGLFKLFDFFLDNEVRMGNVSINDVRQGRMDKVIQLLRSLRAWEEKRRALARSIGRSGAQVGPFMALEPSSNSTATAHVCKIEQSLLTGQWDVAIETSYSVIHSLARTTVKGDLKEVLTSDPVKALLRIHLPKDGLFDHPLEAWFSFRQSEVLSAQDRELFRLVAGVACLHAFLQVNWTGPDLEITPSDVLLNSYSISSDTSSEEPLNRKAVAELAYGGEPAYHLAKSATFLRLAQLLFDYSFTICQSAPWWRLRTARIHQHLLDEAVPVPSSLTDCLESLYAGIASNRDLAGRLSLEHGLLAHRTGQDKMAAELFVRAAHHTGLEYELAGVLGKRTKFQQTEHSQLVLFAESRTERGEDTAETEGSADGVSSPSGNLQSGGKEASVVPETLALNDDTLLERTQFTSSSAGAPGSKLSHLDPSAQPPLHPLDQCVLLSLCLNVKNTSPAHGLTTEQMKPYVERVISHPQNWSVHTMALLLRSRLEAERTRTVERSTLQLQALIDQMPTADSSLPERLLYIHSLPMPSKWELERELAMRFLSLGVVRSALEIFERLEMWEEAVKCWQSLERPEKGIAIVRDLLEGRKEESESVVQRGKAINERRRPALGAAREAKLWCLLGDLELQNAVEHYTRAWEVSGQKSGRAMRSLGGYYYSHGEFDKAIECLRKGTAINPLLARPWFILGCACVREERWEEARDAFARCVSIDDEDGESWNNLATVYLNMNSTDAVDKSKDGDDHTEESQKTGARGPVPLSNKLLAFRALQTGLKHSFDNWRMWMNYMVVAMDVGEFAEAARAQARVVEERAAKVGVEAVDEDVLDRLVDAVIRAPDRKTNEGSEGNDNIGSAPVGTNMSPNEGEGLRPRVLDLFERVILPRVSSQRIYRTYARLLASQERWSDAVKYYLDAYRLSPAAQMEKNDAIDKTKWLEAVSEVEEVVDILRNFGPRAEEQDKETEKNDGLAERGPTRTGKWRMQARSIVRTFMARTRDVFEDDPDWSRLAELLEELKQ</sequence>
<evidence type="ECO:0000259" key="9">
    <source>
        <dbReference type="PROSITE" id="PS50003"/>
    </source>
</evidence>
<dbReference type="InterPro" id="IPR011993">
    <property type="entry name" value="PH-like_dom_sf"/>
</dbReference>
<feature type="compositionally biased region" description="Acidic residues" evidence="7">
    <location>
        <begin position="213"/>
        <end position="224"/>
    </location>
</feature>
<dbReference type="Gene3D" id="2.30.29.30">
    <property type="entry name" value="Pleckstrin-homology domain (PH domain)/Phosphotyrosine-binding domain (PTB)"/>
    <property type="match status" value="1"/>
</dbReference>
<dbReference type="InterPro" id="IPR036028">
    <property type="entry name" value="SH3-like_dom_sf"/>
</dbReference>
<dbReference type="CDD" id="cd00174">
    <property type="entry name" value="SH3"/>
    <property type="match status" value="1"/>
</dbReference>
<evidence type="ECO:0000259" key="11">
    <source>
        <dbReference type="PROSITE" id="PS50105"/>
    </source>
</evidence>
<feature type="compositionally biased region" description="Basic and acidic residues" evidence="7">
    <location>
        <begin position="987"/>
        <end position="1001"/>
    </location>
</feature>
<dbReference type="OrthoDB" id="1936594at2759"/>
<dbReference type="InterPro" id="IPR001849">
    <property type="entry name" value="PH_domain"/>
</dbReference>
<dbReference type="EMBL" id="LNZH02000194">
    <property type="protein sequence ID" value="OCB87222.1"/>
    <property type="molecule type" value="Genomic_DNA"/>
</dbReference>
<feature type="region of interest" description="Disordered" evidence="7">
    <location>
        <begin position="1846"/>
        <end position="1867"/>
    </location>
</feature>
<keyword evidence="13" id="KW-1185">Reference proteome</keyword>
<feature type="compositionally biased region" description="Basic and acidic residues" evidence="7">
    <location>
        <begin position="1846"/>
        <end position="1861"/>
    </location>
</feature>
<feature type="compositionally biased region" description="Basic and acidic residues" evidence="7">
    <location>
        <begin position="768"/>
        <end position="782"/>
    </location>
</feature>
<evidence type="ECO:0000256" key="7">
    <source>
        <dbReference type="SAM" id="MobiDB-lite"/>
    </source>
</evidence>
<keyword evidence="4 6" id="KW-0802">TPR repeat</keyword>
<evidence type="ECO:0000256" key="3">
    <source>
        <dbReference type="ARBA" id="ARBA00022737"/>
    </source>
</evidence>
<accession>A0A9Q5HWD4</accession>
<evidence type="ECO:0000313" key="12">
    <source>
        <dbReference type="EMBL" id="OCB87222.1"/>
    </source>
</evidence>
<feature type="compositionally biased region" description="Low complexity" evidence="7">
    <location>
        <begin position="662"/>
        <end position="681"/>
    </location>
</feature>
<feature type="domain" description="Calponin-homology (CH)" evidence="10">
    <location>
        <begin position="1054"/>
        <end position="1162"/>
    </location>
</feature>
<dbReference type="InterPro" id="IPR019734">
    <property type="entry name" value="TPR_rpt"/>
</dbReference>
<dbReference type="InterPro" id="IPR001452">
    <property type="entry name" value="SH3_domain"/>
</dbReference>
<dbReference type="PANTHER" id="PTHR16193">
    <property type="entry name" value="TETRATRICOPEPTIDE REPEAT PROTEIN 27"/>
    <property type="match status" value="1"/>
</dbReference>
<dbReference type="Gene3D" id="1.25.40.10">
    <property type="entry name" value="Tetratricopeptide repeat domain"/>
    <property type="match status" value="1"/>
</dbReference>
<dbReference type="Pfam" id="PF00169">
    <property type="entry name" value="PH"/>
    <property type="match status" value="1"/>
</dbReference>
<feature type="compositionally biased region" description="Polar residues" evidence="7">
    <location>
        <begin position="270"/>
        <end position="285"/>
    </location>
</feature>
<dbReference type="Proteomes" id="UP000757232">
    <property type="component" value="Unassembled WGS sequence"/>
</dbReference>
<protein>
    <submittedName>
        <fullName evidence="12">Uncharacterized protein</fullName>
    </submittedName>
</protein>
<gene>
    <name evidence="12" type="ORF">A7U60_g5739</name>
</gene>
<feature type="compositionally biased region" description="Low complexity" evidence="7">
    <location>
        <begin position="198"/>
        <end position="212"/>
    </location>
</feature>
<feature type="compositionally biased region" description="Polar residues" evidence="7">
    <location>
        <begin position="585"/>
        <end position="594"/>
    </location>
</feature>
<feature type="repeat" description="TPR" evidence="6">
    <location>
        <begin position="1794"/>
        <end position="1827"/>
    </location>
</feature>
<feature type="region of interest" description="Disordered" evidence="7">
    <location>
        <begin position="260"/>
        <end position="375"/>
    </location>
</feature>
<feature type="compositionally biased region" description="Low complexity" evidence="7">
    <location>
        <begin position="707"/>
        <end position="718"/>
    </location>
</feature>
<dbReference type="SMART" id="SM00454">
    <property type="entry name" value="SAM"/>
    <property type="match status" value="1"/>
</dbReference>
<feature type="region of interest" description="Disordered" evidence="7">
    <location>
        <begin position="749"/>
        <end position="799"/>
    </location>
</feature>
<dbReference type="SMART" id="SM00028">
    <property type="entry name" value="TPR"/>
    <property type="match status" value="2"/>
</dbReference>
<comment type="caution">
    <text evidence="12">The sequence shown here is derived from an EMBL/GenBank/DDBJ whole genome shotgun (WGS) entry which is preliminary data.</text>
</comment>
<dbReference type="PROSITE" id="PS50105">
    <property type="entry name" value="SAM_DOMAIN"/>
    <property type="match status" value="1"/>
</dbReference>
<dbReference type="InterPro" id="IPR013761">
    <property type="entry name" value="SAM/pointed_sf"/>
</dbReference>
<feature type="compositionally biased region" description="Polar residues" evidence="7">
    <location>
        <begin position="458"/>
        <end position="467"/>
    </location>
</feature>
<keyword evidence="3" id="KW-0677">Repeat</keyword>
<feature type="region of interest" description="Disordered" evidence="7">
    <location>
        <begin position="454"/>
        <end position="554"/>
    </location>
</feature>
<feature type="region of interest" description="Disordered" evidence="7">
    <location>
        <begin position="128"/>
        <end position="183"/>
    </location>
</feature>
<dbReference type="SUPFAM" id="SSF50044">
    <property type="entry name" value="SH3-domain"/>
    <property type="match status" value="1"/>
</dbReference>
<dbReference type="PROSITE" id="PS50003">
    <property type="entry name" value="PH_DOMAIN"/>
    <property type="match status" value="1"/>
</dbReference>
<dbReference type="PANTHER" id="PTHR16193:SF0">
    <property type="entry name" value="TETRATRICOPEPTIDE REPEAT PROTEIN 27"/>
    <property type="match status" value="1"/>
</dbReference>
<evidence type="ECO:0000259" key="8">
    <source>
        <dbReference type="PROSITE" id="PS50002"/>
    </source>
</evidence>
<dbReference type="GO" id="GO:0005085">
    <property type="term" value="F:guanyl-nucleotide exchange factor activity"/>
    <property type="evidence" value="ECO:0007669"/>
    <property type="project" value="UniProtKB-KW"/>
</dbReference>
<name>A0A9Q5HWD4_SANBA</name>
<dbReference type="SUPFAM" id="SSF47769">
    <property type="entry name" value="SAM/Pointed domain"/>
    <property type="match status" value="1"/>
</dbReference>
<dbReference type="InterPro" id="IPR011990">
    <property type="entry name" value="TPR-like_helical_dom_sf"/>
</dbReference>
<dbReference type="CDD" id="cd09535">
    <property type="entry name" value="SAM_BOI-like_fungal"/>
    <property type="match status" value="1"/>
</dbReference>
<evidence type="ECO:0000256" key="1">
    <source>
        <dbReference type="ARBA" id="ARBA00022443"/>
    </source>
</evidence>
<feature type="compositionally biased region" description="Polar residues" evidence="7">
    <location>
        <begin position="1487"/>
        <end position="1497"/>
    </location>
</feature>
<feature type="domain" description="SAM" evidence="11">
    <location>
        <begin position="391"/>
        <end position="456"/>
    </location>
</feature>
<keyword evidence="2" id="KW-0344">Guanine-nucleotide releasing factor</keyword>
<dbReference type="InterPro" id="IPR001660">
    <property type="entry name" value="SAM"/>
</dbReference>
<dbReference type="Gene3D" id="1.10.150.50">
    <property type="entry name" value="Transcription Factor, Ets-1"/>
    <property type="match status" value="1"/>
</dbReference>
<feature type="region of interest" description="Disordered" evidence="7">
    <location>
        <begin position="2064"/>
        <end position="2089"/>
    </location>
</feature>
<dbReference type="SUPFAM" id="SSF50729">
    <property type="entry name" value="PH domain-like"/>
    <property type="match status" value="1"/>
</dbReference>
<evidence type="ECO:0000259" key="10">
    <source>
        <dbReference type="PROSITE" id="PS50021"/>
    </source>
</evidence>
<feature type="region of interest" description="Disordered" evidence="7">
    <location>
        <begin position="1949"/>
        <end position="1974"/>
    </location>
</feature>
<dbReference type="Pfam" id="PF14604">
    <property type="entry name" value="SH3_9"/>
    <property type="match status" value="1"/>
</dbReference>
<dbReference type="PROSITE" id="PS50021">
    <property type="entry name" value="CH"/>
    <property type="match status" value="1"/>
</dbReference>
<keyword evidence="1 5" id="KW-0728">SH3 domain</keyword>
<dbReference type="SUPFAM" id="SSF48452">
    <property type="entry name" value="TPR-like"/>
    <property type="match status" value="1"/>
</dbReference>
<dbReference type="SMART" id="SM00233">
    <property type="entry name" value="PH"/>
    <property type="match status" value="1"/>
</dbReference>
<feature type="compositionally biased region" description="Polar residues" evidence="7">
    <location>
        <begin position="1954"/>
        <end position="1972"/>
    </location>
</feature>
<feature type="domain" description="PH" evidence="9">
    <location>
        <begin position="816"/>
        <end position="914"/>
    </location>
</feature>
<dbReference type="SMART" id="SM00326">
    <property type="entry name" value="SH3"/>
    <property type="match status" value="1"/>
</dbReference>
<feature type="compositionally biased region" description="Basic and acidic residues" evidence="7">
    <location>
        <begin position="2064"/>
        <end position="2082"/>
    </location>
</feature>
<feature type="region of interest" description="Disordered" evidence="7">
    <location>
        <begin position="571"/>
        <end position="737"/>
    </location>
</feature>
<feature type="compositionally biased region" description="Basic and acidic residues" evidence="7">
    <location>
        <begin position="645"/>
        <end position="659"/>
    </location>
</feature>
<dbReference type="CDD" id="cd13316">
    <property type="entry name" value="PH_Boi"/>
    <property type="match status" value="1"/>
</dbReference>
<feature type="region of interest" description="Disordered" evidence="7">
    <location>
        <begin position="63"/>
        <end position="83"/>
    </location>
</feature>
<feature type="compositionally biased region" description="Polar residues" evidence="7">
    <location>
        <begin position="297"/>
        <end position="314"/>
    </location>
</feature>